<dbReference type="Pfam" id="PF01165">
    <property type="entry name" value="Ribosomal_S21"/>
    <property type="match status" value="1"/>
</dbReference>
<evidence type="ECO:0000256" key="2">
    <source>
        <dbReference type="ARBA" id="ARBA00022980"/>
    </source>
</evidence>
<reference evidence="6" key="1">
    <citation type="submission" date="2021-03" db="EMBL/GenBank/DDBJ databases">
        <title>Draft genome sequence of rust myrtle Austropuccinia psidii MF-1, a brazilian biotype.</title>
        <authorList>
            <person name="Quecine M.C."/>
            <person name="Pachon D.M.R."/>
            <person name="Bonatelli M.L."/>
            <person name="Correr F.H."/>
            <person name="Franceschini L.M."/>
            <person name="Leite T.F."/>
            <person name="Margarido G.R.A."/>
            <person name="Almeida C.A."/>
            <person name="Ferrarezi J.A."/>
            <person name="Labate C.A."/>
        </authorList>
    </citation>
    <scope>NUCLEOTIDE SEQUENCE</scope>
    <source>
        <strain evidence="6">MF-1</strain>
    </source>
</reference>
<gene>
    <name evidence="6" type="ORF">O181_031764</name>
</gene>
<feature type="region of interest" description="Disordered" evidence="4">
    <location>
        <begin position="71"/>
        <end position="90"/>
    </location>
</feature>
<feature type="chain" id="PRO_5040493940" description="Ribosomal protein S21" evidence="5">
    <location>
        <begin position="16"/>
        <end position="287"/>
    </location>
</feature>
<dbReference type="OrthoDB" id="2501249at2759"/>
<evidence type="ECO:0000313" key="6">
    <source>
        <dbReference type="EMBL" id="MBW0492049.1"/>
    </source>
</evidence>
<dbReference type="InterPro" id="IPR001911">
    <property type="entry name" value="Ribosomal_bS21"/>
</dbReference>
<accession>A0A9Q3CWB3</accession>
<evidence type="ECO:0008006" key="8">
    <source>
        <dbReference type="Google" id="ProtNLM"/>
    </source>
</evidence>
<comment type="similarity">
    <text evidence="1">Belongs to the bacterial ribosomal protein bS21 family.</text>
</comment>
<evidence type="ECO:0000313" key="7">
    <source>
        <dbReference type="Proteomes" id="UP000765509"/>
    </source>
</evidence>
<feature type="signal peptide" evidence="5">
    <location>
        <begin position="1"/>
        <end position="15"/>
    </location>
</feature>
<feature type="compositionally biased region" description="Polar residues" evidence="4">
    <location>
        <begin position="130"/>
        <end position="140"/>
    </location>
</feature>
<dbReference type="EMBL" id="AVOT02011406">
    <property type="protein sequence ID" value="MBW0492049.1"/>
    <property type="molecule type" value="Genomic_DNA"/>
</dbReference>
<protein>
    <recommendedName>
        <fullName evidence="8">Ribosomal protein S21</fullName>
    </recommendedName>
</protein>
<keyword evidence="2" id="KW-0689">Ribosomal protein</keyword>
<feature type="region of interest" description="Disordered" evidence="4">
    <location>
        <begin position="102"/>
        <end position="141"/>
    </location>
</feature>
<comment type="caution">
    <text evidence="6">The sequence shown here is derived from an EMBL/GenBank/DDBJ whole genome shotgun (WGS) entry which is preliminary data.</text>
</comment>
<keyword evidence="3" id="KW-0687">Ribonucleoprotein</keyword>
<organism evidence="6 7">
    <name type="scientific">Austropuccinia psidii MF-1</name>
    <dbReference type="NCBI Taxonomy" id="1389203"/>
    <lineage>
        <taxon>Eukaryota</taxon>
        <taxon>Fungi</taxon>
        <taxon>Dikarya</taxon>
        <taxon>Basidiomycota</taxon>
        <taxon>Pucciniomycotina</taxon>
        <taxon>Pucciniomycetes</taxon>
        <taxon>Pucciniales</taxon>
        <taxon>Sphaerophragmiaceae</taxon>
        <taxon>Austropuccinia</taxon>
    </lineage>
</organism>
<keyword evidence="5" id="KW-0732">Signal</keyword>
<sequence>MSVLLALIFPHLSWALSPSSSSSSTQNLGIVFRNSRDFLTLHYHHIGMFLNRTSLRLASVARSPASWCSSTLSKSFSSSSNIRQSSTEDPFGFSELNSQESLKFRQPEESSPVQPPSPTGDHQDAKKLSGASSGRSTGPLGSTIFHRIVENQERKANELNKFDDQIRNRRNEKATLDQIWNIASQLRIQSHSGPLTPASSRVVRTVRAPPSSFLTRPVLASDVERSYKRLQGLLNASGLRKEIYLNKRYEKPFLMRRRLRSERHRRKFAIEVQRRVQIINVMKLKGI</sequence>
<evidence type="ECO:0000256" key="5">
    <source>
        <dbReference type="SAM" id="SignalP"/>
    </source>
</evidence>
<dbReference type="Proteomes" id="UP000765509">
    <property type="component" value="Unassembled WGS sequence"/>
</dbReference>
<keyword evidence="7" id="KW-1185">Reference proteome</keyword>
<evidence type="ECO:0000256" key="3">
    <source>
        <dbReference type="ARBA" id="ARBA00023274"/>
    </source>
</evidence>
<dbReference type="GO" id="GO:0005840">
    <property type="term" value="C:ribosome"/>
    <property type="evidence" value="ECO:0007669"/>
    <property type="project" value="UniProtKB-KW"/>
</dbReference>
<evidence type="ECO:0000256" key="4">
    <source>
        <dbReference type="SAM" id="MobiDB-lite"/>
    </source>
</evidence>
<dbReference type="GO" id="GO:0006412">
    <property type="term" value="P:translation"/>
    <property type="evidence" value="ECO:0007669"/>
    <property type="project" value="InterPro"/>
</dbReference>
<name>A0A9Q3CWB3_9BASI</name>
<evidence type="ECO:0000256" key="1">
    <source>
        <dbReference type="ARBA" id="ARBA00006640"/>
    </source>
</evidence>
<proteinExistence type="inferred from homology"/>
<dbReference type="GO" id="GO:1990904">
    <property type="term" value="C:ribonucleoprotein complex"/>
    <property type="evidence" value="ECO:0007669"/>
    <property type="project" value="UniProtKB-KW"/>
</dbReference>
<dbReference type="AlphaFoldDB" id="A0A9Q3CWB3"/>
<feature type="compositionally biased region" description="Low complexity" evidence="4">
    <location>
        <begin position="71"/>
        <end position="85"/>
    </location>
</feature>
<dbReference type="GO" id="GO:0003735">
    <property type="term" value="F:structural constituent of ribosome"/>
    <property type="evidence" value="ECO:0007669"/>
    <property type="project" value="InterPro"/>
</dbReference>